<dbReference type="InterPro" id="IPR022025">
    <property type="entry name" value="Amidoligase_2"/>
</dbReference>
<reference evidence="1" key="2">
    <citation type="journal article" date="2021" name="PeerJ">
        <title>Extensive microbial diversity within the chicken gut microbiome revealed by metagenomics and culture.</title>
        <authorList>
            <person name="Gilroy R."/>
            <person name="Ravi A."/>
            <person name="Getino M."/>
            <person name="Pursley I."/>
            <person name="Horton D.L."/>
            <person name="Alikhan N.F."/>
            <person name="Baker D."/>
            <person name="Gharbi K."/>
            <person name="Hall N."/>
            <person name="Watson M."/>
            <person name="Adriaenssens E.M."/>
            <person name="Foster-Nyarko E."/>
            <person name="Jarju S."/>
            <person name="Secka A."/>
            <person name="Antonio M."/>
            <person name="Oren A."/>
            <person name="Chaudhuri R.R."/>
            <person name="La Ragione R."/>
            <person name="Hildebrand F."/>
            <person name="Pallen M.J."/>
        </authorList>
    </citation>
    <scope>NUCLEOTIDE SEQUENCE</scope>
    <source>
        <strain evidence="1">CHK181-108</strain>
    </source>
</reference>
<reference evidence="1" key="1">
    <citation type="submission" date="2020-10" db="EMBL/GenBank/DDBJ databases">
        <authorList>
            <person name="Gilroy R."/>
        </authorList>
    </citation>
    <scope>NUCLEOTIDE SEQUENCE</scope>
    <source>
        <strain evidence="1">CHK181-108</strain>
    </source>
</reference>
<dbReference type="AlphaFoldDB" id="A0A9D1H2H8"/>
<gene>
    <name evidence="1" type="ORF">IAA60_00265</name>
</gene>
<dbReference type="EMBL" id="DVLU01000003">
    <property type="protein sequence ID" value="HIT84319.1"/>
    <property type="molecule type" value="Genomic_DNA"/>
</dbReference>
<evidence type="ECO:0000313" key="2">
    <source>
        <dbReference type="Proteomes" id="UP000824165"/>
    </source>
</evidence>
<name>A0A9D1H2H8_9FIRM</name>
<organism evidence="1 2">
    <name type="scientific">Candidatus Ornithomonoglobus intestinigallinarum</name>
    <dbReference type="NCBI Taxonomy" id="2840894"/>
    <lineage>
        <taxon>Bacteria</taxon>
        <taxon>Bacillati</taxon>
        <taxon>Bacillota</taxon>
        <taxon>Clostridia</taxon>
        <taxon>Candidatus Ornithomonoglobus</taxon>
    </lineage>
</organism>
<proteinExistence type="predicted"/>
<dbReference type="Pfam" id="PF12224">
    <property type="entry name" value="Amidoligase_2"/>
    <property type="match status" value="1"/>
</dbReference>
<sequence length="368" mass="43184">METKFTCSECGSRLEEQEAVYVHDTVLCPECAERTTVICRSCGDRIWTHDATDGNLCTYCYENYYLICNGCGEIIHSDNAYYSEDDEDCRDYPYCESCYHKYAEKMIHDYYYKPEPIFFGTDKLYMGVELEIDEGGEDEDSAEEIYYIANRTANRMYMKHDGSLDNGFELVSHPMSLNYHKSQMPWRDILRKAINLDYRSHQAETCGLHIHVNKNAFGRTQAEQEDVIARLVFFYEKFWAEILRFSRRTESQANHWASRYGGAVLTCKDSLDTAKKAGLGRYTAVNLMNHATVEFRIFRGTLRYETFIATLEFTHYLCETAMRLNDEQFQAMSWADFVKGIDKDRYDNLIEYLKRRRLYINEQTVTEG</sequence>
<dbReference type="Proteomes" id="UP000824165">
    <property type="component" value="Unassembled WGS sequence"/>
</dbReference>
<accession>A0A9D1H2H8</accession>
<evidence type="ECO:0000313" key="1">
    <source>
        <dbReference type="EMBL" id="HIT84319.1"/>
    </source>
</evidence>
<protein>
    <submittedName>
        <fullName evidence="1">Amidoligase family protein</fullName>
    </submittedName>
</protein>
<comment type="caution">
    <text evidence="1">The sequence shown here is derived from an EMBL/GenBank/DDBJ whole genome shotgun (WGS) entry which is preliminary data.</text>
</comment>